<dbReference type="PANTHER" id="PTHR30537:SF1">
    <property type="entry name" value="HTH-TYPE TRANSCRIPTIONAL REGULATOR PGRR"/>
    <property type="match status" value="1"/>
</dbReference>
<evidence type="ECO:0000256" key="4">
    <source>
        <dbReference type="ARBA" id="ARBA00023163"/>
    </source>
</evidence>
<name>A0A972NK13_9BURK</name>
<dbReference type="Pfam" id="PF03466">
    <property type="entry name" value="LysR_substrate"/>
    <property type="match status" value="1"/>
</dbReference>
<dbReference type="PROSITE" id="PS50931">
    <property type="entry name" value="HTH_LYSR"/>
    <property type="match status" value="1"/>
</dbReference>
<dbReference type="EMBL" id="WOEZ01000044">
    <property type="protein sequence ID" value="NPT54858.1"/>
    <property type="molecule type" value="Genomic_DNA"/>
</dbReference>
<accession>A0A972NK13</accession>
<keyword evidence="4" id="KW-0804">Transcription</keyword>
<comment type="caution">
    <text evidence="6">The sequence shown here is derived from an EMBL/GenBank/DDBJ whole genome shotgun (WGS) entry which is preliminary data.</text>
</comment>
<evidence type="ECO:0000256" key="1">
    <source>
        <dbReference type="ARBA" id="ARBA00009437"/>
    </source>
</evidence>
<organism evidence="6 7">
    <name type="scientific">Paraburkholderia elongata</name>
    <dbReference type="NCBI Taxonomy" id="2675747"/>
    <lineage>
        <taxon>Bacteria</taxon>
        <taxon>Pseudomonadati</taxon>
        <taxon>Pseudomonadota</taxon>
        <taxon>Betaproteobacteria</taxon>
        <taxon>Burkholderiales</taxon>
        <taxon>Burkholderiaceae</taxon>
        <taxon>Paraburkholderia</taxon>
    </lineage>
</organism>
<evidence type="ECO:0000256" key="2">
    <source>
        <dbReference type="ARBA" id="ARBA00023015"/>
    </source>
</evidence>
<dbReference type="PANTHER" id="PTHR30537">
    <property type="entry name" value="HTH-TYPE TRANSCRIPTIONAL REGULATOR"/>
    <property type="match status" value="1"/>
</dbReference>
<reference evidence="6 7" key="1">
    <citation type="submission" date="2019-11" db="EMBL/GenBank/DDBJ databases">
        <title>Metabolism of dissolved organic matter in forest soils.</title>
        <authorList>
            <person name="Cyle K.T."/>
            <person name="Wilhelm R.C."/>
            <person name="Martinez C.E."/>
        </authorList>
    </citation>
    <scope>NUCLEOTIDE SEQUENCE [LARGE SCALE GENOMIC DNA]</scope>
    <source>
        <strain evidence="6 7">5N</strain>
    </source>
</reference>
<dbReference type="RefSeq" id="WP_172162767.1">
    <property type="nucleotide sequence ID" value="NZ_WOEZ01000044.1"/>
</dbReference>
<dbReference type="GO" id="GO:0003700">
    <property type="term" value="F:DNA-binding transcription factor activity"/>
    <property type="evidence" value="ECO:0007669"/>
    <property type="project" value="InterPro"/>
</dbReference>
<keyword evidence="7" id="KW-1185">Reference proteome</keyword>
<dbReference type="InterPro" id="IPR005119">
    <property type="entry name" value="LysR_subst-bd"/>
</dbReference>
<dbReference type="InterPro" id="IPR036388">
    <property type="entry name" value="WH-like_DNA-bd_sf"/>
</dbReference>
<gene>
    <name evidence="6" type="ORF">GNZ13_09605</name>
</gene>
<dbReference type="GO" id="GO:0043565">
    <property type="term" value="F:sequence-specific DNA binding"/>
    <property type="evidence" value="ECO:0007669"/>
    <property type="project" value="TreeGrafter"/>
</dbReference>
<dbReference type="SUPFAM" id="SSF53850">
    <property type="entry name" value="Periplasmic binding protein-like II"/>
    <property type="match status" value="1"/>
</dbReference>
<dbReference type="InterPro" id="IPR058163">
    <property type="entry name" value="LysR-type_TF_proteobact-type"/>
</dbReference>
<evidence type="ECO:0000313" key="6">
    <source>
        <dbReference type="EMBL" id="NPT54858.1"/>
    </source>
</evidence>
<dbReference type="Proteomes" id="UP000655523">
    <property type="component" value="Unassembled WGS sequence"/>
</dbReference>
<evidence type="ECO:0000256" key="3">
    <source>
        <dbReference type="ARBA" id="ARBA00023125"/>
    </source>
</evidence>
<dbReference type="FunFam" id="1.10.10.10:FF:000001">
    <property type="entry name" value="LysR family transcriptional regulator"/>
    <property type="match status" value="1"/>
</dbReference>
<dbReference type="Pfam" id="PF00126">
    <property type="entry name" value="HTH_1"/>
    <property type="match status" value="1"/>
</dbReference>
<proteinExistence type="inferred from homology"/>
<sequence length="314" mass="34390">MLPKEVAALTAFVQVAELHSFRAAAARLGVTPSALSQTMRQLEERLGVRLLNRTTRSVSLTDAGIRLFGQLQSAFDQIGGALEDLNRQRERPVGTLRIHATQAAAALVVAPVWERFLSTYPDVHLELRVDQAPADIVAMGFDAMIGCKEHLATDMVAVRATGPMKIAVVAAPAYLADHGHPRTPADLANHRCIRYRLAPDQPLYEWSFIRDGQLQRVPVGSHVILNGSELAVRAAIDGLGITYTVEAKVQAFLRSRQLVRVLEEFSPSSEGFLIGYPSRRQMSAALRKFIDMVLDTHRSPGTAVTNPLQEASGR</sequence>
<dbReference type="AlphaFoldDB" id="A0A972NK13"/>
<dbReference type="Gene3D" id="3.40.190.290">
    <property type="match status" value="1"/>
</dbReference>
<dbReference type="GO" id="GO:0006351">
    <property type="term" value="P:DNA-templated transcription"/>
    <property type="evidence" value="ECO:0007669"/>
    <property type="project" value="TreeGrafter"/>
</dbReference>
<dbReference type="InterPro" id="IPR000847">
    <property type="entry name" value="LysR_HTH_N"/>
</dbReference>
<comment type="similarity">
    <text evidence="1">Belongs to the LysR transcriptional regulatory family.</text>
</comment>
<evidence type="ECO:0000313" key="7">
    <source>
        <dbReference type="Proteomes" id="UP000655523"/>
    </source>
</evidence>
<protein>
    <submittedName>
        <fullName evidence="6">LysR family transcriptional regulator</fullName>
    </submittedName>
</protein>
<keyword evidence="3" id="KW-0238">DNA-binding</keyword>
<feature type="domain" description="HTH lysR-type" evidence="5">
    <location>
        <begin position="1"/>
        <end position="61"/>
    </location>
</feature>
<dbReference type="SUPFAM" id="SSF46785">
    <property type="entry name" value="Winged helix' DNA-binding domain"/>
    <property type="match status" value="1"/>
</dbReference>
<dbReference type="Gene3D" id="1.10.10.10">
    <property type="entry name" value="Winged helix-like DNA-binding domain superfamily/Winged helix DNA-binding domain"/>
    <property type="match status" value="1"/>
</dbReference>
<dbReference type="PRINTS" id="PR00039">
    <property type="entry name" value="HTHLYSR"/>
</dbReference>
<evidence type="ECO:0000259" key="5">
    <source>
        <dbReference type="PROSITE" id="PS50931"/>
    </source>
</evidence>
<keyword evidence="2" id="KW-0805">Transcription regulation</keyword>
<dbReference type="InterPro" id="IPR036390">
    <property type="entry name" value="WH_DNA-bd_sf"/>
</dbReference>